<keyword evidence="2" id="KW-0378">Hydrolase</keyword>
<feature type="domain" description="AB hydrolase-1" evidence="1">
    <location>
        <begin position="63"/>
        <end position="232"/>
    </location>
</feature>
<accession>A0ABS2ID64</accession>
<gene>
    <name evidence="2" type="ORF">JQX08_10060</name>
</gene>
<evidence type="ECO:0000313" key="3">
    <source>
        <dbReference type="Proteomes" id="UP000717995"/>
    </source>
</evidence>
<name>A0ABS2ID64_9GAMM</name>
<dbReference type="EMBL" id="JAFEUP010000003">
    <property type="protein sequence ID" value="MBM7061051.1"/>
    <property type="molecule type" value="Genomic_DNA"/>
</dbReference>
<dbReference type="Pfam" id="PF00561">
    <property type="entry name" value="Abhydrolase_1"/>
    <property type="match status" value="1"/>
</dbReference>
<comment type="caution">
    <text evidence="2">The sequence shown here is derived from an EMBL/GenBank/DDBJ whole genome shotgun (WGS) entry which is preliminary data.</text>
</comment>
<dbReference type="SUPFAM" id="SSF53474">
    <property type="entry name" value="alpha/beta-Hydrolases"/>
    <property type="match status" value="1"/>
</dbReference>
<dbReference type="InterPro" id="IPR029058">
    <property type="entry name" value="AB_hydrolase_fold"/>
</dbReference>
<proteinExistence type="predicted"/>
<dbReference type="InterPro" id="IPR050228">
    <property type="entry name" value="Carboxylesterase_BioH"/>
</dbReference>
<dbReference type="Gene3D" id="3.40.50.1820">
    <property type="entry name" value="alpha/beta hydrolase"/>
    <property type="match status" value="1"/>
</dbReference>
<dbReference type="RefSeq" id="WP_205348249.1">
    <property type="nucleotide sequence ID" value="NZ_JAFEUP010000003.1"/>
</dbReference>
<dbReference type="GO" id="GO:0016787">
    <property type="term" value="F:hydrolase activity"/>
    <property type="evidence" value="ECO:0007669"/>
    <property type="project" value="UniProtKB-KW"/>
</dbReference>
<dbReference type="PANTHER" id="PTHR43194:SF4">
    <property type="entry name" value="AB HYDROLASE-1 DOMAIN-CONTAINING PROTEIN"/>
    <property type="match status" value="1"/>
</dbReference>
<dbReference type="PANTHER" id="PTHR43194">
    <property type="entry name" value="HYDROLASE ALPHA/BETA FOLD FAMILY"/>
    <property type="match status" value="1"/>
</dbReference>
<evidence type="ECO:0000259" key="1">
    <source>
        <dbReference type="Pfam" id="PF00561"/>
    </source>
</evidence>
<dbReference type="InterPro" id="IPR000073">
    <property type="entry name" value="AB_hydrolase_1"/>
</dbReference>
<organism evidence="2 3">
    <name type="scientific">Zestomonas insulae</name>
    <dbReference type="NCBI Taxonomy" id="2809017"/>
    <lineage>
        <taxon>Bacteria</taxon>
        <taxon>Pseudomonadati</taxon>
        <taxon>Pseudomonadota</taxon>
        <taxon>Gammaproteobacteria</taxon>
        <taxon>Pseudomonadales</taxon>
        <taxon>Pseudomonadaceae</taxon>
        <taxon>Zestomonas</taxon>
    </lineage>
</organism>
<dbReference type="Proteomes" id="UP000717995">
    <property type="component" value="Unassembled WGS sequence"/>
</dbReference>
<reference evidence="2 3" key="1">
    <citation type="submission" date="2021-02" db="EMBL/GenBank/DDBJ databases">
        <authorList>
            <person name="Lee D.-H."/>
        </authorList>
    </citation>
    <scope>NUCLEOTIDE SEQUENCE [LARGE SCALE GENOMIC DNA]</scope>
    <source>
        <strain evidence="2 3">UL073</strain>
    </source>
</reference>
<keyword evidence="3" id="KW-1185">Reference proteome</keyword>
<protein>
    <submittedName>
        <fullName evidence="2">Alpha/beta fold hydrolase</fullName>
    </submittedName>
</protein>
<dbReference type="CDD" id="cd12809">
    <property type="entry name" value="Esterase_713_like-2"/>
    <property type="match status" value="1"/>
</dbReference>
<evidence type="ECO:0000313" key="2">
    <source>
        <dbReference type="EMBL" id="MBM7061051.1"/>
    </source>
</evidence>
<sequence length="360" mass="38180">MSNRVRSLNPKDLHAASKAVLSLAAQGSFWVGIDRVSTPAGTCAAGQMYVEYWIPAELQHETPLVMIHGGGGQGLDYLQTADGRPGWAHWFVQQGYAVYVVDRPGHGRSPFHPDLLGAMSPPPTYEFLSNFFSAPAKGPMAWPGSALQTEWPGDGTIGDPALDQFTASAGPSPAMPIVHSLMRKAGGELLDLIGPAILLTHSAGGPCGWVMADERPALVKAIIAIEPLGPPFAQRPNGSLDWGITAAPLTFDPPAASPSEIAREERPASPGCVPCQVQQEPARQLPNLQGYPIVVVTAPASWMAMDNHGTVDFLRQAGASVEHLRLENAGITGNGHAMMLEKNSDSIAALLESWIAENVQ</sequence>